<dbReference type="InterPro" id="IPR036909">
    <property type="entry name" value="Cyt_c-like_dom_sf"/>
</dbReference>
<dbReference type="PROSITE" id="PS51007">
    <property type="entry name" value="CYTC"/>
    <property type="match status" value="1"/>
</dbReference>
<organism evidence="7 8">
    <name type="scientific">Yersinia intermedia</name>
    <dbReference type="NCBI Taxonomy" id="631"/>
    <lineage>
        <taxon>Bacteria</taxon>
        <taxon>Pseudomonadati</taxon>
        <taxon>Pseudomonadota</taxon>
        <taxon>Gammaproteobacteria</taxon>
        <taxon>Enterobacterales</taxon>
        <taxon>Yersiniaceae</taxon>
        <taxon>Yersinia</taxon>
    </lineage>
</organism>
<feature type="domain" description="Cytochrome c" evidence="6">
    <location>
        <begin position="23"/>
        <end position="117"/>
    </location>
</feature>
<evidence type="ECO:0000313" key="7">
    <source>
        <dbReference type="EMBL" id="CRY56547.1"/>
    </source>
</evidence>
<dbReference type="GO" id="GO:0020037">
    <property type="term" value="F:heme binding"/>
    <property type="evidence" value="ECO:0007669"/>
    <property type="project" value="InterPro"/>
</dbReference>
<evidence type="ECO:0000256" key="2">
    <source>
        <dbReference type="ARBA" id="ARBA00022723"/>
    </source>
</evidence>
<dbReference type="RefSeq" id="WP_019211701.1">
    <property type="nucleotide sequence ID" value="NZ_CWJI01000014.1"/>
</dbReference>
<keyword evidence="5" id="KW-0732">Signal</keyword>
<name>A0A0H5M0G9_YERIN</name>
<reference evidence="8" key="1">
    <citation type="submission" date="2015-03" db="EMBL/GenBank/DDBJ databases">
        <authorList>
            <consortium name="Pathogen Informatics"/>
        </authorList>
    </citation>
    <scope>NUCLEOTIDE SEQUENCE [LARGE SCALE GENOMIC DNA]</scope>
    <source>
        <strain evidence="8">R148</strain>
    </source>
</reference>
<dbReference type="AlphaFoldDB" id="A0A0H5M0G9"/>
<dbReference type="GO" id="GO:0009055">
    <property type="term" value="F:electron transfer activity"/>
    <property type="evidence" value="ECO:0007669"/>
    <property type="project" value="InterPro"/>
</dbReference>
<dbReference type="GeneID" id="61816357"/>
<dbReference type="SUPFAM" id="SSF46626">
    <property type="entry name" value="Cytochrome c"/>
    <property type="match status" value="1"/>
</dbReference>
<protein>
    <submittedName>
        <fullName evidence="7">Cytochrome c552</fullName>
    </submittedName>
</protein>
<dbReference type="GO" id="GO:0046872">
    <property type="term" value="F:metal ion binding"/>
    <property type="evidence" value="ECO:0007669"/>
    <property type="project" value="UniProtKB-KW"/>
</dbReference>
<dbReference type="Pfam" id="PF00034">
    <property type="entry name" value="Cytochrom_C"/>
    <property type="match status" value="1"/>
</dbReference>
<gene>
    <name evidence="7" type="primary">cycA_3</name>
    <name evidence="7" type="ORF">ERS008476_03591</name>
</gene>
<keyword evidence="2 4" id="KW-0479">Metal-binding</keyword>
<proteinExistence type="predicted"/>
<dbReference type="Gene3D" id="1.10.760.10">
    <property type="entry name" value="Cytochrome c-like domain"/>
    <property type="match status" value="1"/>
</dbReference>
<keyword evidence="3 4" id="KW-0408">Iron</keyword>
<sequence length="149" mass="16132">MSKKMLRSTVVCFLVATCYAFPATALDGYDKFVANCSGCHGENAEGIEGMAPPLYNPELWAKLGDKRNDYIAGVITGGLSGTLNNSDNRFDGMVMPPQDFIDTADLVAITHYILNELNHVTGGPDAALFDKLKSAPHSHKDLQKLRNGN</sequence>
<accession>A0A0H5M0G9</accession>
<evidence type="ECO:0000259" key="6">
    <source>
        <dbReference type="PROSITE" id="PS51007"/>
    </source>
</evidence>
<evidence type="ECO:0000256" key="3">
    <source>
        <dbReference type="ARBA" id="ARBA00023004"/>
    </source>
</evidence>
<dbReference type="EMBL" id="CWJI01000014">
    <property type="protein sequence ID" value="CRY56547.1"/>
    <property type="molecule type" value="Genomic_DNA"/>
</dbReference>
<keyword evidence="1 4" id="KW-0349">Heme</keyword>
<feature type="signal peptide" evidence="5">
    <location>
        <begin position="1"/>
        <end position="25"/>
    </location>
</feature>
<dbReference type="Proteomes" id="UP000043316">
    <property type="component" value="Unassembled WGS sequence"/>
</dbReference>
<evidence type="ECO:0000256" key="1">
    <source>
        <dbReference type="ARBA" id="ARBA00022617"/>
    </source>
</evidence>
<feature type="chain" id="PRO_5005220393" evidence="5">
    <location>
        <begin position="26"/>
        <end position="149"/>
    </location>
</feature>
<dbReference type="InterPro" id="IPR009056">
    <property type="entry name" value="Cyt_c-like_dom"/>
</dbReference>
<evidence type="ECO:0000256" key="4">
    <source>
        <dbReference type="PROSITE-ProRule" id="PRU00433"/>
    </source>
</evidence>
<evidence type="ECO:0000313" key="8">
    <source>
        <dbReference type="Proteomes" id="UP000043316"/>
    </source>
</evidence>
<evidence type="ECO:0000256" key="5">
    <source>
        <dbReference type="SAM" id="SignalP"/>
    </source>
</evidence>